<keyword evidence="4" id="KW-0862">Zinc</keyword>
<evidence type="ECO:0000256" key="1">
    <source>
        <dbReference type="ARBA" id="ARBA00001947"/>
    </source>
</evidence>
<accession>A0A368Y2V3</accession>
<dbReference type="SUPFAM" id="SSF102215">
    <property type="entry name" value="Creatininase"/>
    <property type="match status" value="1"/>
</dbReference>
<keyword evidence="3 6" id="KW-0378">Hydrolase</keyword>
<dbReference type="PANTHER" id="PTHR35005:SF1">
    <property type="entry name" value="2-AMINO-5-FORMYLAMINO-6-RIBOSYLAMINOPYRIMIDIN-4(3H)-ONE 5'-MONOPHOSPHATE DEFORMYLASE"/>
    <property type="match status" value="1"/>
</dbReference>
<dbReference type="PANTHER" id="PTHR35005">
    <property type="entry name" value="3-DEHYDRO-SCYLLO-INOSOSE HYDROLASE"/>
    <property type="match status" value="1"/>
</dbReference>
<evidence type="ECO:0000313" key="7">
    <source>
        <dbReference type="Proteomes" id="UP000252884"/>
    </source>
</evidence>
<dbReference type="RefSeq" id="WP_114467709.1">
    <property type="nucleotide sequence ID" value="NZ_QPJK01000002.1"/>
</dbReference>
<keyword evidence="2" id="KW-0479">Metal-binding</keyword>
<reference evidence="6 7" key="1">
    <citation type="submission" date="2018-07" db="EMBL/GenBank/DDBJ databases">
        <title>Genomic Encyclopedia of Type Strains, Phase IV (KMG-IV): sequencing the most valuable type-strain genomes for metagenomic binning, comparative biology and taxonomic classification.</title>
        <authorList>
            <person name="Goeker M."/>
        </authorList>
    </citation>
    <scope>NUCLEOTIDE SEQUENCE [LARGE SCALE GENOMIC DNA]</scope>
    <source>
        <strain evidence="6 7">DSM 21634</strain>
    </source>
</reference>
<dbReference type="InterPro" id="IPR003785">
    <property type="entry name" value="Creatininase/forma_Hydrolase"/>
</dbReference>
<sequence length="274" mass="29330">MSLPSRFWSDLGTRDFARLDPAATVAVLPVAATEQHGPHLPVRVDAALVDGVIAAALPHLPEALPVLFLPTQAIGRSSEHQRFPGTLSLSAETTIRLWTEIGESVARAGLRKLLIFNSHGGQVSIMDIVARDLRTRCELLCYHASWYTLPLGQDVEGLFSAEEHRFGIHGGDIETSMMLALDPARVDMAQARHFRSTSQDRAAAYPILGNGKTAKLGWQMQDYNADGAAGNAANATAEKGRALVDAAGRQLAALLGELSSLPLATLVDAPRLAD</sequence>
<evidence type="ECO:0000256" key="2">
    <source>
        <dbReference type="ARBA" id="ARBA00022723"/>
    </source>
</evidence>
<organism evidence="6 7">
    <name type="scientific">Pseudorhodoferax soli</name>
    <dbReference type="NCBI Taxonomy" id="545864"/>
    <lineage>
        <taxon>Bacteria</taxon>
        <taxon>Pseudomonadati</taxon>
        <taxon>Pseudomonadota</taxon>
        <taxon>Betaproteobacteria</taxon>
        <taxon>Burkholderiales</taxon>
        <taxon>Comamonadaceae</taxon>
    </lineage>
</organism>
<protein>
    <submittedName>
        <fullName evidence="6">Creatinine amidohydrolase</fullName>
    </submittedName>
</protein>
<dbReference type="EMBL" id="QPJK01000002">
    <property type="protein sequence ID" value="RCW74630.1"/>
    <property type="molecule type" value="Genomic_DNA"/>
</dbReference>
<dbReference type="GO" id="GO:0046872">
    <property type="term" value="F:metal ion binding"/>
    <property type="evidence" value="ECO:0007669"/>
    <property type="project" value="UniProtKB-KW"/>
</dbReference>
<dbReference type="Proteomes" id="UP000252884">
    <property type="component" value="Unassembled WGS sequence"/>
</dbReference>
<comment type="cofactor">
    <cofactor evidence="1">
        <name>Zn(2+)</name>
        <dbReference type="ChEBI" id="CHEBI:29105"/>
    </cofactor>
</comment>
<dbReference type="GO" id="GO:0016811">
    <property type="term" value="F:hydrolase activity, acting on carbon-nitrogen (but not peptide) bonds, in linear amides"/>
    <property type="evidence" value="ECO:0007669"/>
    <property type="project" value="TreeGrafter"/>
</dbReference>
<keyword evidence="7" id="KW-1185">Reference proteome</keyword>
<gene>
    <name evidence="6" type="ORF">DES41_102953</name>
</gene>
<proteinExistence type="inferred from homology"/>
<name>A0A368Y2V3_9BURK</name>
<dbReference type="Pfam" id="PF02633">
    <property type="entry name" value="Creatininase"/>
    <property type="match status" value="1"/>
</dbReference>
<evidence type="ECO:0000256" key="4">
    <source>
        <dbReference type="ARBA" id="ARBA00022833"/>
    </source>
</evidence>
<comment type="caution">
    <text evidence="6">The sequence shown here is derived from an EMBL/GenBank/DDBJ whole genome shotgun (WGS) entry which is preliminary data.</text>
</comment>
<evidence type="ECO:0000256" key="3">
    <source>
        <dbReference type="ARBA" id="ARBA00022801"/>
    </source>
</evidence>
<dbReference type="InterPro" id="IPR024087">
    <property type="entry name" value="Creatininase-like_sf"/>
</dbReference>
<evidence type="ECO:0000313" key="6">
    <source>
        <dbReference type="EMBL" id="RCW74630.1"/>
    </source>
</evidence>
<dbReference type="GO" id="GO:0009231">
    <property type="term" value="P:riboflavin biosynthetic process"/>
    <property type="evidence" value="ECO:0007669"/>
    <property type="project" value="TreeGrafter"/>
</dbReference>
<dbReference type="Gene3D" id="3.40.50.10310">
    <property type="entry name" value="Creatininase"/>
    <property type="match status" value="1"/>
</dbReference>
<dbReference type="OrthoDB" id="9801445at2"/>
<evidence type="ECO:0000256" key="5">
    <source>
        <dbReference type="ARBA" id="ARBA00024029"/>
    </source>
</evidence>
<dbReference type="AlphaFoldDB" id="A0A368Y2V3"/>
<comment type="similarity">
    <text evidence="5">Belongs to the creatininase superfamily.</text>
</comment>